<organism evidence="2 3">
    <name type="scientific">Enterococcus caccae ATCC BAA-1240</name>
    <dbReference type="NCBI Taxonomy" id="1158612"/>
    <lineage>
        <taxon>Bacteria</taxon>
        <taxon>Bacillati</taxon>
        <taxon>Bacillota</taxon>
        <taxon>Bacilli</taxon>
        <taxon>Lactobacillales</taxon>
        <taxon>Enterococcaceae</taxon>
        <taxon>Enterococcus</taxon>
    </lineage>
</organism>
<dbReference type="AlphaFoldDB" id="R3X9G2"/>
<feature type="transmembrane region" description="Helical" evidence="1">
    <location>
        <begin position="56"/>
        <end position="76"/>
    </location>
</feature>
<dbReference type="eggNOG" id="COG1994">
    <property type="taxonomic scope" value="Bacteria"/>
</dbReference>
<keyword evidence="1" id="KW-0472">Membrane</keyword>
<evidence type="ECO:0008006" key="4">
    <source>
        <dbReference type="Google" id="ProtNLM"/>
    </source>
</evidence>
<accession>R3X9G2</accession>
<sequence>MSKCYKYKDNEYEIFVEEHVFIKDIENNVYFKNEIDNLPTSILSSLKEYVPKIRGLSFAVFIFLFAFLLIGNFILVKHADVSIQAIPISDYLAYLFLVGYLLFNICTHEIGHIKALNYMGRKHQKIGFKLNYYVFPAVYVEMNEVYLLAKTEKIVVHLAGVITNYVIINLFQVLNLLFFSSKTIDSAFIFFSYALLWNLLPILNSDGYKVLITLFNIDELDNKRKNHMIVKTIQGLSILLAIWTVISWFL</sequence>
<comment type="caution">
    <text evidence="2">The sequence shown here is derived from an EMBL/GenBank/DDBJ whole genome shotgun (WGS) entry which is preliminary data.</text>
</comment>
<evidence type="ECO:0000256" key="1">
    <source>
        <dbReference type="SAM" id="Phobius"/>
    </source>
</evidence>
<feature type="transmembrane region" description="Helical" evidence="1">
    <location>
        <begin position="228"/>
        <end position="249"/>
    </location>
</feature>
<gene>
    <name evidence="2" type="ORF">UC7_00176</name>
</gene>
<dbReference type="RefSeq" id="WP_010770384.1">
    <property type="nucleotide sequence ID" value="NZ_KB946332.1"/>
</dbReference>
<reference evidence="2 3" key="1">
    <citation type="submission" date="2013-02" db="EMBL/GenBank/DDBJ databases">
        <title>The Genome Sequence of Enterococcus caccae BAA-1240.</title>
        <authorList>
            <consortium name="The Broad Institute Genome Sequencing Platform"/>
            <consortium name="The Broad Institute Genome Sequencing Center for Infectious Disease"/>
            <person name="Earl A.M."/>
            <person name="Gilmore M.S."/>
            <person name="Lebreton F."/>
            <person name="Walker B."/>
            <person name="Young S.K."/>
            <person name="Zeng Q."/>
            <person name="Gargeya S."/>
            <person name="Fitzgerald M."/>
            <person name="Haas B."/>
            <person name="Abouelleil A."/>
            <person name="Alvarado L."/>
            <person name="Arachchi H.M."/>
            <person name="Berlin A.M."/>
            <person name="Chapman S.B."/>
            <person name="Dewar J."/>
            <person name="Goldberg J."/>
            <person name="Griggs A."/>
            <person name="Gujja S."/>
            <person name="Hansen M."/>
            <person name="Howarth C."/>
            <person name="Imamovic A."/>
            <person name="Larimer J."/>
            <person name="McCowan C."/>
            <person name="Murphy C."/>
            <person name="Neiman D."/>
            <person name="Pearson M."/>
            <person name="Priest M."/>
            <person name="Roberts A."/>
            <person name="Saif S."/>
            <person name="Shea T."/>
            <person name="Sisk P."/>
            <person name="Sykes S."/>
            <person name="Wortman J."/>
            <person name="Nusbaum C."/>
            <person name="Birren B."/>
        </authorList>
    </citation>
    <scope>NUCLEOTIDE SEQUENCE [LARGE SCALE GENOMIC DNA]</scope>
    <source>
        <strain evidence="2 3">ATCC BAA-1240</strain>
    </source>
</reference>
<dbReference type="Proteomes" id="UP000013840">
    <property type="component" value="Unassembled WGS sequence"/>
</dbReference>
<dbReference type="PATRIC" id="fig|1158612.3.peg.180"/>
<keyword evidence="1" id="KW-0812">Transmembrane</keyword>
<keyword evidence="1" id="KW-1133">Transmembrane helix</keyword>
<name>R3X9G2_9ENTE</name>
<dbReference type="EMBL" id="AJAU01000003">
    <property type="protein sequence ID" value="EOL50725.1"/>
    <property type="molecule type" value="Genomic_DNA"/>
</dbReference>
<feature type="transmembrane region" description="Helical" evidence="1">
    <location>
        <begin position="186"/>
        <end position="203"/>
    </location>
</feature>
<dbReference type="STRING" id="317735.RU98_GL002414"/>
<protein>
    <recommendedName>
        <fullName evidence="4">Peptidase M50 domain-containing protein</fullName>
    </recommendedName>
</protein>
<evidence type="ECO:0000313" key="3">
    <source>
        <dbReference type="Proteomes" id="UP000013840"/>
    </source>
</evidence>
<feature type="transmembrane region" description="Helical" evidence="1">
    <location>
        <begin position="91"/>
        <end position="110"/>
    </location>
</feature>
<evidence type="ECO:0000313" key="2">
    <source>
        <dbReference type="EMBL" id="EOL50725.1"/>
    </source>
</evidence>
<keyword evidence="3" id="KW-1185">Reference proteome</keyword>
<proteinExistence type="predicted"/>
<feature type="transmembrane region" description="Helical" evidence="1">
    <location>
        <begin position="155"/>
        <end position="179"/>
    </location>
</feature>